<dbReference type="FunFam" id="3.40.640.10:FF:000027">
    <property type="entry name" value="Serine--pyruvate aminotransferase, mitochondrial"/>
    <property type="match status" value="1"/>
</dbReference>
<evidence type="ECO:0000256" key="2">
    <source>
        <dbReference type="ARBA" id="ARBA00009236"/>
    </source>
</evidence>
<dbReference type="PANTHER" id="PTHR21152">
    <property type="entry name" value="AMINOTRANSFERASE CLASS V"/>
    <property type="match status" value="1"/>
</dbReference>
<evidence type="ECO:0000256" key="8">
    <source>
        <dbReference type="RuleBase" id="RU004075"/>
    </source>
</evidence>
<evidence type="ECO:0000256" key="3">
    <source>
        <dbReference type="ARBA" id="ARBA00022576"/>
    </source>
</evidence>
<evidence type="ECO:0000256" key="6">
    <source>
        <dbReference type="PIRSR" id="PIRSR000524-1"/>
    </source>
</evidence>
<dbReference type="GO" id="GO:0008453">
    <property type="term" value="F:alanine-glyoxylate transaminase activity"/>
    <property type="evidence" value="ECO:0007669"/>
    <property type="project" value="TreeGrafter"/>
</dbReference>
<evidence type="ECO:0000256" key="1">
    <source>
        <dbReference type="ARBA" id="ARBA00001933"/>
    </source>
</evidence>
<evidence type="ECO:0000313" key="11">
    <source>
        <dbReference type="EMBL" id="PIU41841.1"/>
    </source>
</evidence>
<evidence type="ECO:0000256" key="5">
    <source>
        <dbReference type="ARBA" id="ARBA00022898"/>
    </source>
</evidence>
<gene>
    <name evidence="11" type="ORF">COS99_03455</name>
</gene>
<comment type="caution">
    <text evidence="11">The sequence shown here is derived from an EMBL/GenBank/DDBJ whole genome shotgun (WGS) entry which is preliminary data.</text>
</comment>
<keyword evidence="4 11" id="KW-0808">Transferase</keyword>
<feature type="modified residue" description="N6-(pyridoxal phosphate)lysine" evidence="7">
    <location>
        <position position="190"/>
    </location>
</feature>
<dbReference type="PROSITE" id="PS00595">
    <property type="entry name" value="AA_TRANSFER_CLASS_5"/>
    <property type="match status" value="1"/>
</dbReference>
<dbReference type="AlphaFoldDB" id="A0A2J0KTL8"/>
<feature type="binding site" evidence="6">
    <location>
        <position position="332"/>
    </location>
    <ligand>
        <name>substrate</name>
    </ligand>
</feature>
<dbReference type="InterPro" id="IPR024169">
    <property type="entry name" value="SP_NH2Trfase/AEP_transaminase"/>
</dbReference>
<dbReference type="InterPro" id="IPR015422">
    <property type="entry name" value="PyrdxlP-dep_Trfase_small"/>
</dbReference>
<evidence type="ECO:0000256" key="9">
    <source>
        <dbReference type="RuleBase" id="RU004504"/>
    </source>
</evidence>
<dbReference type="InterPro" id="IPR015421">
    <property type="entry name" value="PyrdxlP-dep_Trfase_major"/>
</dbReference>
<evidence type="ECO:0000259" key="10">
    <source>
        <dbReference type="Pfam" id="PF00266"/>
    </source>
</evidence>
<name>A0A2J0KTL8_9BACT</name>
<accession>A0A2J0KTL8</accession>
<proteinExistence type="inferred from homology"/>
<dbReference type="FunFam" id="3.90.1150.10:FF:000031">
    <property type="entry name" value="Serine--glyoxylate aminotransferase"/>
    <property type="match status" value="1"/>
</dbReference>
<evidence type="ECO:0000256" key="7">
    <source>
        <dbReference type="PIRSR" id="PIRSR000524-50"/>
    </source>
</evidence>
<dbReference type="EMBL" id="PEWV01000032">
    <property type="protein sequence ID" value="PIU41841.1"/>
    <property type="molecule type" value="Genomic_DNA"/>
</dbReference>
<keyword evidence="3 11" id="KW-0032">Aminotransferase</keyword>
<protein>
    <submittedName>
        <fullName evidence="11">Aminotransferase</fullName>
    </submittedName>
</protein>
<dbReference type="Gene3D" id="3.40.640.10">
    <property type="entry name" value="Type I PLP-dependent aspartate aminotransferase-like (Major domain)"/>
    <property type="match status" value="1"/>
</dbReference>
<dbReference type="InterPro" id="IPR020578">
    <property type="entry name" value="Aminotrans_V_PyrdxlP_BS"/>
</dbReference>
<dbReference type="PIRSF" id="PIRSF000524">
    <property type="entry name" value="SPT"/>
    <property type="match status" value="1"/>
</dbReference>
<dbReference type="GO" id="GO:0019265">
    <property type="term" value="P:glycine biosynthetic process, by transamination of glyoxylate"/>
    <property type="evidence" value="ECO:0007669"/>
    <property type="project" value="TreeGrafter"/>
</dbReference>
<organism evidence="11 12">
    <name type="scientific">Candidatus Aquitaenariimonas noxiae</name>
    <dbReference type="NCBI Taxonomy" id="1974741"/>
    <lineage>
        <taxon>Bacteria</taxon>
        <taxon>Pseudomonadati</taxon>
        <taxon>Candidatus Omnitrophota</taxon>
        <taxon>Candidatus Aquitaenariimonas</taxon>
    </lineage>
</organism>
<dbReference type="Pfam" id="PF00266">
    <property type="entry name" value="Aminotran_5"/>
    <property type="match status" value="1"/>
</dbReference>
<dbReference type="InterPro" id="IPR000192">
    <property type="entry name" value="Aminotrans_V_dom"/>
</dbReference>
<keyword evidence="5 7" id="KW-0663">Pyridoxal phosphate</keyword>
<reference evidence="11 12" key="1">
    <citation type="submission" date="2017-09" db="EMBL/GenBank/DDBJ databases">
        <title>Depth-based differentiation of microbial function through sediment-hosted aquifers and enrichment of novel symbionts in the deep terrestrial subsurface.</title>
        <authorList>
            <person name="Probst A.J."/>
            <person name="Ladd B."/>
            <person name="Jarett J.K."/>
            <person name="Geller-Mcgrath D.E."/>
            <person name="Sieber C.M."/>
            <person name="Emerson J.B."/>
            <person name="Anantharaman K."/>
            <person name="Thomas B.C."/>
            <person name="Malmstrom R."/>
            <person name="Stieglmeier M."/>
            <person name="Klingl A."/>
            <person name="Woyke T."/>
            <person name="Ryan C.M."/>
            <person name="Banfield J.F."/>
        </authorList>
    </citation>
    <scope>NUCLEOTIDE SEQUENCE [LARGE SCALE GENOMIC DNA]</scope>
    <source>
        <strain evidence="11">CG07_land_8_20_14_0_80_42_15</strain>
    </source>
</reference>
<dbReference type="SUPFAM" id="SSF53383">
    <property type="entry name" value="PLP-dependent transferases"/>
    <property type="match status" value="1"/>
</dbReference>
<dbReference type="Gene3D" id="3.90.1150.10">
    <property type="entry name" value="Aspartate Aminotransferase, domain 1"/>
    <property type="match status" value="1"/>
</dbReference>
<feature type="domain" description="Aminotransferase class V" evidence="10">
    <location>
        <begin position="5"/>
        <end position="323"/>
    </location>
</feature>
<sequence>MRKKYLMTPGPTPIPPEVLLEMAKPILHHRTPQYQAIFKEVNEGLKYVFQTSNDIVTLASSGTGAMEASIVNLLSKGDKAIVIRGGKFGERFAEICSAYGVEVIPIDIPEGNAPQAPIVRDTLAKNPKAKALYVNLCETSSGSVYDIKSIAEITKKTSTVLVVDAISGLGADDIQTDNWGVDIVVSGSQKGLMMPPGLAFLAISQKAWKAMESSTLPKYYFDLKKAKKALDKTDTPFTPAVSLVIGLREALRMIKEETAEKMFARHKKLADATRESVKALGLELFSKSPSNAVTAVKVPAGIDGEKLVKNLRDVHGVTIAGGQDELKGKIFRVAHLGFMEKFDVITAISAIEIGLKELGYKFELGSGVKVAEKMLAEG</sequence>
<comment type="similarity">
    <text evidence="2 8">Belongs to the class-V pyridoxal-phosphate-dependent aminotransferase family.</text>
</comment>
<comment type="cofactor">
    <cofactor evidence="1 7 9">
        <name>pyridoxal 5'-phosphate</name>
        <dbReference type="ChEBI" id="CHEBI:597326"/>
    </cofactor>
</comment>
<dbReference type="GO" id="GO:0004760">
    <property type="term" value="F:L-serine-pyruvate transaminase activity"/>
    <property type="evidence" value="ECO:0007669"/>
    <property type="project" value="TreeGrafter"/>
</dbReference>
<evidence type="ECO:0000313" key="12">
    <source>
        <dbReference type="Proteomes" id="UP000230052"/>
    </source>
</evidence>
<dbReference type="PANTHER" id="PTHR21152:SF40">
    <property type="entry name" value="ALANINE--GLYOXYLATE AMINOTRANSFERASE"/>
    <property type="match status" value="1"/>
</dbReference>
<evidence type="ECO:0000256" key="4">
    <source>
        <dbReference type="ARBA" id="ARBA00022679"/>
    </source>
</evidence>
<dbReference type="InterPro" id="IPR015424">
    <property type="entry name" value="PyrdxlP-dep_Trfase"/>
</dbReference>
<dbReference type="Proteomes" id="UP000230052">
    <property type="component" value="Unassembled WGS sequence"/>
</dbReference>